<dbReference type="GO" id="GO:0006913">
    <property type="term" value="P:nucleocytoplasmic transport"/>
    <property type="evidence" value="ECO:0007669"/>
    <property type="project" value="TreeGrafter"/>
</dbReference>
<dbReference type="InterPro" id="IPR027038">
    <property type="entry name" value="RanGap"/>
</dbReference>
<dbReference type="GO" id="GO:0031267">
    <property type="term" value="F:small GTPase binding"/>
    <property type="evidence" value="ECO:0007669"/>
    <property type="project" value="TreeGrafter"/>
</dbReference>
<dbReference type="GO" id="GO:0005096">
    <property type="term" value="F:GTPase activator activity"/>
    <property type="evidence" value="ECO:0007669"/>
    <property type="project" value="UniProtKB-KW"/>
</dbReference>
<sequence length="499" mass="54349">MSWRPPLAPKCARGSGLTKGGRDSRSGALPVPCSTSYGIFILTAFGILERVQSFNSVAPEAFPPRVPFQRARSKRKGTRNLKWLHGDTGTPEEVIRAFGDPGAMVLEIERATQLQDELIQAYAEKSTFAQLQSLARQMKGDGPSALVAAQRREQLLLELQKPLVARYGYEASAKGVCDAMFDFSEIDDNNVTKRHNHMERLLACDQEIESYNAVHFQQYLRNAGTARPLPRNDFPLIERQDLAPSFEGRLMLRARQDMLPPSQTEELVAACKRGDGARAAVLLKGPSDTKAVSVNVGYKALGAAGARTLAKALGAQLEALEVDISGNGIGVEGAKALAASLPKGLKVLKLNLARNRLMLEGVKAIAASIPQGVEELVLGFSGMKMGPAGAALLAAAIPPKVRKLTLDLLGNRIGDEGVESISKALPKSLEYLHIVLSENGLSKRGFFMIDRQIGDPLHDRYLPNLQPESFIKGGEPELREFREEPDGTQTTQIEWHRAM</sequence>
<accession>A0A812TA04</accession>
<dbReference type="GO" id="GO:0048471">
    <property type="term" value="C:perinuclear region of cytoplasm"/>
    <property type="evidence" value="ECO:0007669"/>
    <property type="project" value="TreeGrafter"/>
</dbReference>
<dbReference type="InterPro" id="IPR001611">
    <property type="entry name" value="Leu-rich_rpt"/>
</dbReference>
<evidence type="ECO:0000256" key="4">
    <source>
        <dbReference type="SAM" id="MobiDB-lite"/>
    </source>
</evidence>
<protein>
    <submittedName>
        <fullName evidence="5">Nlrc5 protein</fullName>
    </submittedName>
</protein>
<dbReference type="EMBL" id="CAJNDS010002538">
    <property type="protein sequence ID" value="CAE7517294.1"/>
    <property type="molecule type" value="Genomic_DNA"/>
</dbReference>
<evidence type="ECO:0000256" key="1">
    <source>
        <dbReference type="ARBA" id="ARBA00022468"/>
    </source>
</evidence>
<dbReference type="SMART" id="SM00368">
    <property type="entry name" value="LRR_RI"/>
    <property type="match status" value="3"/>
</dbReference>
<dbReference type="PANTHER" id="PTHR24113">
    <property type="entry name" value="RAN GTPASE-ACTIVATING PROTEIN 1"/>
    <property type="match status" value="1"/>
</dbReference>
<reference evidence="5" key="1">
    <citation type="submission" date="2021-02" db="EMBL/GenBank/DDBJ databases">
        <authorList>
            <person name="Dougan E. K."/>
            <person name="Rhodes N."/>
            <person name="Thang M."/>
            <person name="Chan C."/>
        </authorList>
    </citation>
    <scope>NUCLEOTIDE SEQUENCE</scope>
</reference>
<keyword evidence="6" id="KW-1185">Reference proteome</keyword>
<dbReference type="Proteomes" id="UP000604046">
    <property type="component" value="Unassembled WGS sequence"/>
</dbReference>
<evidence type="ECO:0000313" key="6">
    <source>
        <dbReference type="Proteomes" id="UP000604046"/>
    </source>
</evidence>
<dbReference type="GO" id="GO:0005829">
    <property type="term" value="C:cytosol"/>
    <property type="evidence" value="ECO:0007669"/>
    <property type="project" value="TreeGrafter"/>
</dbReference>
<dbReference type="AlphaFoldDB" id="A0A812TA04"/>
<organism evidence="5 6">
    <name type="scientific">Symbiodinium natans</name>
    <dbReference type="NCBI Taxonomy" id="878477"/>
    <lineage>
        <taxon>Eukaryota</taxon>
        <taxon>Sar</taxon>
        <taxon>Alveolata</taxon>
        <taxon>Dinophyceae</taxon>
        <taxon>Suessiales</taxon>
        <taxon>Symbiodiniaceae</taxon>
        <taxon>Symbiodinium</taxon>
    </lineage>
</organism>
<dbReference type="Gene3D" id="3.80.10.10">
    <property type="entry name" value="Ribonuclease Inhibitor"/>
    <property type="match status" value="1"/>
</dbReference>
<dbReference type="PANTHER" id="PTHR24113:SF12">
    <property type="entry name" value="RAN GTPASE-ACTIVATING PROTEIN 1"/>
    <property type="match status" value="1"/>
</dbReference>
<dbReference type="Pfam" id="PF13516">
    <property type="entry name" value="LRR_6"/>
    <property type="match status" value="2"/>
</dbReference>
<feature type="region of interest" description="Disordered" evidence="4">
    <location>
        <begin position="1"/>
        <end position="27"/>
    </location>
</feature>
<dbReference type="SUPFAM" id="SSF52047">
    <property type="entry name" value="RNI-like"/>
    <property type="match status" value="1"/>
</dbReference>
<dbReference type="OrthoDB" id="440492at2759"/>
<evidence type="ECO:0000256" key="2">
    <source>
        <dbReference type="ARBA" id="ARBA00022614"/>
    </source>
</evidence>
<gene>
    <name evidence="5" type="primary">Nlrc5</name>
    <name evidence="5" type="ORF">SNAT2548_LOCUS28955</name>
</gene>
<evidence type="ECO:0000313" key="5">
    <source>
        <dbReference type="EMBL" id="CAE7517294.1"/>
    </source>
</evidence>
<comment type="caution">
    <text evidence="5">The sequence shown here is derived from an EMBL/GenBank/DDBJ whole genome shotgun (WGS) entry which is preliminary data.</text>
</comment>
<keyword evidence="2" id="KW-0433">Leucine-rich repeat</keyword>
<proteinExistence type="predicted"/>
<keyword evidence="3" id="KW-0677">Repeat</keyword>
<name>A0A812TA04_9DINO</name>
<dbReference type="InterPro" id="IPR032675">
    <property type="entry name" value="LRR_dom_sf"/>
</dbReference>
<dbReference type="GO" id="GO:0005634">
    <property type="term" value="C:nucleus"/>
    <property type="evidence" value="ECO:0007669"/>
    <property type="project" value="TreeGrafter"/>
</dbReference>
<keyword evidence="1" id="KW-0343">GTPase activation</keyword>
<evidence type="ECO:0000256" key="3">
    <source>
        <dbReference type="ARBA" id="ARBA00022737"/>
    </source>
</evidence>